<keyword evidence="2" id="KW-0808">Transferase</keyword>
<evidence type="ECO:0000313" key="8">
    <source>
        <dbReference type="Proteomes" id="UP000596742"/>
    </source>
</evidence>
<feature type="transmembrane region" description="Helical" evidence="5">
    <location>
        <begin position="141"/>
        <end position="162"/>
    </location>
</feature>
<dbReference type="AlphaFoldDB" id="A0A8B6EN76"/>
<dbReference type="PANTHER" id="PTHR13943">
    <property type="entry name" value="HRAS-LIKE SUPPRESSOR - RELATED"/>
    <property type="match status" value="1"/>
</dbReference>
<keyword evidence="5" id="KW-0812">Transmembrane</keyword>
<proteinExistence type="inferred from homology"/>
<dbReference type="Pfam" id="PF04970">
    <property type="entry name" value="LRAT"/>
    <property type="match status" value="1"/>
</dbReference>
<keyword evidence="3" id="KW-0378">Hydrolase</keyword>
<dbReference type="Proteomes" id="UP000596742">
    <property type="component" value="Unassembled WGS sequence"/>
</dbReference>
<comment type="similarity">
    <text evidence="1">Belongs to the H-rev107 family.</text>
</comment>
<name>A0A8B6EN76_MYTGA</name>
<dbReference type="GO" id="GO:0070292">
    <property type="term" value="P:N-acylphosphatidylethanolamine metabolic process"/>
    <property type="evidence" value="ECO:0007669"/>
    <property type="project" value="TreeGrafter"/>
</dbReference>
<keyword evidence="4" id="KW-0443">Lipid metabolism</keyword>
<evidence type="ECO:0000256" key="5">
    <source>
        <dbReference type="SAM" id="Phobius"/>
    </source>
</evidence>
<dbReference type="EMBL" id="UYJE01005286">
    <property type="protein sequence ID" value="VDI35978.1"/>
    <property type="molecule type" value="Genomic_DNA"/>
</dbReference>
<dbReference type="PANTHER" id="PTHR13943:SF77">
    <property type="entry name" value="LRAT DOMAIN-CONTAINING PROTEIN"/>
    <property type="match status" value="1"/>
</dbReference>
<dbReference type="InterPro" id="IPR007053">
    <property type="entry name" value="LRAT_dom"/>
</dbReference>
<evidence type="ECO:0000259" key="6">
    <source>
        <dbReference type="PROSITE" id="PS51934"/>
    </source>
</evidence>
<dbReference type="GO" id="GO:0005737">
    <property type="term" value="C:cytoplasm"/>
    <property type="evidence" value="ECO:0007669"/>
    <property type="project" value="TreeGrafter"/>
</dbReference>
<evidence type="ECO:0000256" key="4">
    <source>
        <dbReference type="ARBA" id="ARBA00023098"/>
    </source>
</evidence>
<keyword evidence="5" id="KW-0472">Membrane</keyword>
<evidence type="ECO:0000256" key="1">
    <source>
        <dbReference type="ARBA" id="ARBA00007824"/>
    </source>
</evidence>
<dbReference type="GO" id="GO:0004623">
    <property type="term" value="F:phospholipase A2 activity"/>
    <property type="evidence" value="ECO:0007669"/>
    <property type="project" value="TreeGrafter"/>
</dbReference>
<accession>A0A8B6EN76</accession>
<feature type="domain" description="LRAT" evidence="6">
    <location>
        <begin position="19"/>
        <end position="137"/>
    </location>
</feature>
<keyword evidence="5" id="KW-1133">Transmembrane helix</keyword>
<dbReference type="GO" id="GO:0016410">
    <property type="term" value="F:N-acyltransferase activity"/>
    <property type="evidence" value="ECO:0007669"/>
    <property type="project" value="TreeGrafter"/>
</dbReference>
<sequence>MAQKTLPNPNKRLVEEGDLLEIDRGAYCHWAVYIGNQEVVHVAGIDGPVASHPAHSFSISGVNFNKAEVRKENVFKVVGNSKCTVNNSKDREHRCFTPKKIVERALGMIGPLQYNLLWRNCEHFASWCRYDKAVSKQADNVLTASMIVGTLAIIGGLLYNVFGSEKSSNR</sequence>
<dbReference type="Gene3D" id="3.90.1720.10">
    <property type="entry name" value="endopeptidase domain like (from Nostoc punctiforme)"/>
    <property type="match status" value="1"/>
</dbReference>
<evidence type="ECO:0000256" key="3">
    <source>
        <dbReference type="ARBA" id="ARBA00022801"/>
    </source>
</evidence>
<gene>
    <name evidence="7" type="ORF">MGAL_10B059584</name>
</gene>
<keyword evidence="8" id="KW-1185">Reference proteome</keyword>
<dbReference type="PROSITE" id="PS51934">
    <property type="entry name" value="LRAT"/>
    <property type="match status" value="1"/>
</dbReference>
<protein>
    <recommendedName>
        <fullName evidence="6">LRAT domain-containing protein</fullName>
    </recommendedName>
</protein>
<comment type="caution">
    <text evidence="7">The sequence shown here is derived from an EMBL/GenBank/DDBJ whole genome shotgun (WGS) entry which is preliminary data.</text>
</comment>
<organism evidence="7 8">
    <name type="scientific">Mytilus galloprovincialis</name>
    <name type="common">Mediterranean mussel</name>
    <dbReference type="NCBI Taxonomy" id="29158"/>
    <lineage>
        <taxon>Eukaryota</taxon>
        <taxon>Metazoa</taxon>
        <taxon>Spiralia</taxon>
        <taxon>Lophotrochozoa</taxon>
        <taxon>Mollusca</taxon>
        <taxon>Bivalvia</taxon>
        <taxon>Autobranchia</taxon>
        <taxon>Pteriomorphia</taxon>
        <taxon>Mytilida</taxon>
        <taxon>Mytiloidea</taxon>
        <taxon>Mytilidae</taxon>
        <taxon>Mytilinae</taxon>
        <taxon>Mytilus</taxon>
    </lineage>
</organism>
<evidence type="ECO:0000256" key="2">
    <source>
        <dbReference type="ARBA" id="ARBA00022679"/>
    </source>
</evidence>
<evidence type="ECO:0000313" key="7">
    <source>
        <dbReference type="EMBL" id="VDI35978.1"/>
    </source>
</evidence>
<dbReference type="InterPro" id="IPR051496">
    <property type="entry name" value="H-rev107_PLA/AT"/>
</dbReference>
<reference evidence="7" key="1">
    <citation type="submission" date="2018-11" db="EMBL/GenBank/DDBJ databases">
        <authorList>
            <person name="Alioto T."/>
            <person name="Alioto T."/>
        </authorList>
    </citation>
    <scope>NUCLEOTIDE SEQUENCE</scope>
</reference>
<dbReference type="OrthoDB" id="6114240at2759"/>
<dbReference type="GO" id="GO:0008970">
    <property type="term" value="F:phospholipase A1 activity"/>
    <property type="evidence" value="ECO:0007669"/>
    <property type="project" value="TreeGrafter"/>
</dbReference>